<evidence type="ECO:0000256" key="1">
    <source>
        <dbReference type="SAM" id="MobiDB-lite"/>
    </source>
</evidence>
<feature type="region of interest" description="Disordered" evidence="1">
    <location>
        <begin position="223"/>
        <end position="242"/>
    </location>
</feature>
<dbReference type="PANTHER" id="PTHR43319:SF3">
    <property type="entry name" value="BETA-LACTAMASE-RELATED DOMAIN-CONTAINING PROTEIN"/>
    <property type="match status" value="1"/>
</dbReference>
<sequence>MSAQNAGNADDAVDVQGEVADGYEPVREAFAENFRTRGETGAALTVHREGRIVVDLWGGSRNPAPDAEGDRGTGSGAWQSGTAAVVRSASKGPAAAVLHLLHQRGQLDLDAPVATYWPQFKANGKDRLLVRHVLAHRGGLPALEAPLTPEQAFDGVSGPSALAAQAPLWEPGTEHGYHPHTFGWLLGELVQRATGRPLGRWFAEEVARPLGLDIWFGLPRPGTGAAEHPSEAPASPPAPAAAPAAVDLARLADVPTPEPSAASGLRVRPKRAVTEAYGDHASLTRRAFDSIGPRPDENAPECLAAGLPGSGAIATARSLSRFYAALIGPLPDASRAPVAEGAVPAAGPGAGPGAGEGRRTVRSVQASGKRLFTPATLTQARSQESSGPDRVLVVNSRFGLGFMLHSPSAPMLAPGSFGHPGRGGSLAFADPESGTAVAYVTAAMQRSVTSDPRTHAVVRALRACL</sequence>
<dbReference type="Gene3D" id="3.40.710.10">
    <property type="entry name" value="DD-peptidase/beta-lactamase superfamily"/>
    <property type="match status" value="1"/>
</dbReference>
<dbReference type="EMBL" id="JBHSFH010000005">
    <property type="protein sequence ID" value="MFC4494277.1"/>
    <property type="molecule type" value="Genomic_DNA"/>
</dbReference>
<dbReference type="PANTHER" id="PTHR43319">
    <property type="entry name" value="BETA-LACTAMASE-RELATED"/>
    <property type="match status" value="1"/>
</dbReference>
<evidence type="ECO:0000259" key="2">
    <source>
        <dbReference type="Pfam" id="PF00144"/>
    </source>
</evidence>
<dbReference type="Proteomes" id="UP001595997">
    <property type="component" value="Unassembled WGS sequence"/>
</dbReference>
<evidence type="ECO:0000313" key="3">
    <source>
        <dbReference type="EMBL" id="MFC4494277.1"/>
    </source>
</evidence>
<comment type="caution">
    <text evidence="3">The sequence shown here is derived from an EMBL/GenBank/DDBJ whole genome shotgun (WGS) entry which is preliminary data.</text>
</comment>
<gene>
    <name evidence="3" type="ORF">ACFPA8_09040</name>
</gene>
<keyword evidence="3" id="KW-0378">Hydrolase</keyword>
<dbReference type="InterPro" id="IPR052907">
    <property type="entry name" value="Beta-lactamase/esterase"/>
</dbReference>
<keyword evidence="4" id="KW-1185">Reference proteome</keyword>
<feature type="region of interest" description="Disordered" evidence="1">
    <location>
        <begin position="57"/>
        <end position="77"/>
    </location>
</feature>
<dbReference type="RefSeq" id="WP_386445033.1">
    <property type="nucleotide sequence ID" value="NZ_JBHSFH010000005.1"/>
</dbReference>
<name>A0ABV9A4Y2_9ACTN</name>
<organism evidence="3 4">
    <name type="scientific">Streptomyces ovatisporus</name>
    <dbReference type="NCBI Taxonomy" id="1128682"/>
    <lineage>
        <taxon>Bacteria</taxon>
        <taxon>Bacillati</taxon>
        <taxon>Actinomycetota</taxon>
        <taxon>Actinomycetes</taxon>
        <taxon>Kitasatosporales</taxon>
        <taxon>Streptomycetaceae</taxon>
        <taxon>Streptomyces</taxon>
    </lineage>
</organism>
<dbReference type="EC" id="3.-.-.-" evidence="3"/>
<dbReference type="SUPFAM" id="SSF56601">
    <property type="entry name" value="beta-lactamase/transpeptidase-like"/>
    <property type="match status" value="1"/>
</dbReference>
<accession>A0ABV9A4Y2</accession>
<feature type="domain" description="Beta-lactamase-related" evidence="2">
    <location>
        <begin position="31"/>
        <end position="454"/>
    </location>
</feature>
<evidence type="ECO:0000313" key="4">
    <source>
        <dbReference type="Proteomes" id="UP001595997"/>
    </source>
</evidence>
<dbReference type="GO" id="GO:0016787">
    <property type="term" value="F:hydrolase activity"/>
    <property type="evidence" value="ECO:0007669"/>
    <property type="project" value="UniProtKB-KW"/>
</dbReference>
<dbReference type="InterPro" id="IPR001466">
    <property type="entry name" value="Beta-lactam-related"/>
</dbReference>
<proteinExistence type="predicted"/>
<reference evidence="4" key="1">
    <citation type="journal article" date="2019" name="Int. J. Syst. Evol. Microbiol.">
        <title>The Global Catalogue of Microorganisms (GCM) 10K type strain sequencing project: providing services to taxonomists for standard genome sequencing and annotation.</title>
        <authorList>
            <consortium name="The Broad Institute Genomics Platform"/>
            <consortium name="The Broad Institute Genome Sequencing Center for Infectious Disease"/>
            <person name="Wu L."/>
            <person name="Ma J."/>
        </authorList>
    </citation>
    <scope>NUCLEOTIDE SEQUENCE [LARGE SCALE GENOMIC DNA]</scope>
    <source>
        <strain evidence="4">CGMCC 4.7357</strain>
    </source>
</reference>
<dbReference type="Pfam" id="PF00144">
    <property type="entry name" value="Beta-lactamase"/>
    <property type="match status" value="1"/>
</dbReference>
<protein>
    <submittedName>
        <fullName evidence="3">Serine hydrolase domain-containing protein</fullName>
        <ecNumber evidence="3">3.-.-.-</ecNumber>
    </submittedName>
</protein>
<dbReference type="InterPro" id="IPR012338">
    <property type="entry name" value="Beta-lactam/transpept-like"/>
</dbReference>